<dbReference type="RefSeq" id="WP_203791538.1">
    <property type="nucleotide sequence ID" value="NZ_BOMV01000132.1"/>
</dbReference>
<evidence type="ECO:0000313" key="5">
    <source>
        <dbReference type="EMBL" id="GIF02367.1"/>
    </source>
</evidence>
<evidence type="ECO:0000256" key="1">
    <source>
        <dbReference type="ARBA" id="ARBA00004255"/>
    </source>
</evidence>
<name>A0A919MWD2_9ACTN</name>
<keyword evidence="3" id="KW-0446">Lipid-binding</keyword>
<comment type="subcellular location">
    <subcellularLocation>
        <location evidence="1">Golgi apparatus membrane</location>
        <topology evidence="1">Peripheral membrane protein</topology>
        <orientation evidence="1">Cytoplasmic side</orientation>
    </subcellularLocation>
</comment>
<dbReference type="Proteomes" id="UP000636960">
    <property type="component" value="Unassembled WGS sequence"/>
</dbReference>
<keyword evidence="4" id="KW-0472">Membrane</keyword>
<dbReference type="Gene3D" id="1.10.3630.10">
    <property type="entry name" value="yeast vps74-n-term truncation variant domain like"/>
    <property type="match status" value="1"/>
</dbReference>
<keyword evidence="2" id="KW-0333">Golgi apparatus</keyword>
<evidence type="ECO:0000313" key="6">
    <source>
        <dbReference type="Proteomes" id="UP000636960"/>
    </source>
</evidence>
<reference evidence="5" key="1">
    <citation type="submission" date="2021-01" db="EMBL/GenBank/DDBJ databases">
        <title>Whole genome shotgun sequence of Actinoplanes rishiriensis NBRC 108556.</title>
        <authorList>
            <person name="Komaki H."/>
            <person name="Tamura T."/>
        </authorList>
    </citation>
    <scope>NUCLEOTIDE SEQUENCE</scope>
    <source>
        <strain evidence="5">NBRC 108556</strain>
    </source>
</reference>
<dbReference type="InterPro" id="IPR038261">
    <property type="entry name" value="GPP34-like_sf"/>
</dbReference>
<sequence>MLIAEDLLLLLMDDETGTPAQAGTMYYALGGAVLAELALLGRVEAGRKVVATGDGPLPDPLLREAYEKVAGKERGVQTLLIEIGSRLWEPLVERLLERGLIRREQRKVLGLFRVTRLPAADAAHEAGLRRQIRAALVDGEDADPRTAALIALLSASGALPMLRPQLAWSGDVYRRAKEYENGNWGAGAVSEAVTRTAAAIAASTAVVAAAAAAATTN</sequence>
<protein>
    <recommendedName>
        <fullName evidence="7">GPP34 family phosphoprotein</fullName>
    </recommendedName>
</protein>
<comment type="caution">
    <text evidence="5">The sequence shown here is derived from an EMBL/GenBank/DDBJ whole genome shotgun (WGS) entry which is preliminary data.</text>
</comment>
<dbReference type="GO" id="GO:0070273">
    <property type="term" value="F:phosphatidylinositol-4-phosphate binding"/>
    <property type="evidence" value="ECO:0007669"/>
    <property type="project" value="InterPro"/>
</dbReference>
<gene>
    <name evidence="5" type="ORF">Ari01nite_98310</name>
</gene>
<dbReference type="GO" id="GO:0005737">
    <property type="term" value="C:cytoplasm"/>
    <property type="evidence" value="ECO:0007669"/>
    <property type="project" value="UniProtKB-ARBA"/>
</dbReference>
<keyword evidence="6" id="KW-1185">Reference proteome</keyword>
<evidence type="ECO:0000256" key="3">
    <source>
        <dbReference type="ARBA" id="ARBA00023121"/>
    </source>
</evidence>
<accession>A0A919MWD2</accession>
<organism evidence="5 6">
    <name type="scientific">Paractinoplanes rishiriensis</name>
    <dbReference type="NCBI Taxonomy" id="1050105"/>
    <lineage>
        <taxon>Bacteria</taxon>
        <taxon>Bacillati</taxon>
        <taxon>Actinomycetota</taxon>
        <taxon>Actinomycetes</taxon>
        <taxon>Micromonosporales</taxon>
        <taxon>Micromonosporaceae</taxon>
        <taxon>Paractinoplanes</taxon>
    </lineage>
</organism>
<dbReference type="GO" id="GO:0012505">
    <property type="term" value="C:endomembrane system"/>
    <property type="evidence" value="ECO:0007669"/>
    <property type="project" value="UniProtKB-ARBA"/>
</dbReference>
<dbReference type="InterPro" id="IPR008628">
    <property type="entry name" value="GPP34-like"/>
</dbReference>
<dbReference type="EMBL" id="BOMV01000132">
    <property type="protein sequence ID" value="GIF02367.1"/>
    <property type="molecule type" value="Genomic_DNA"/>
</dbReference>
<evidence type="ECO:0000256" key="2">
    <source>
        <dbReference type="ARBA" id="ARBA00023034"/>
    </source>
</evidence>
<dbReference type="Pfam" id="PF05719">
    <property type="entry name" value="GPP34"/>
    <property type="match status" value="1"/>
</dbReference>
<dbReference type="AlphaFoldDB" id="A0A919MWD2"/>
<evidence type="ECO:0008006" key="7">
    <source>
        <dbReference type="Google" id="ProtNLM"/>
    </source>
</evidence>
<proteinExistence type="predicted"/>
<evidence type="ECO:0000256" key="4">
    <source>
        <dbReference type="ARBA" id="ARBA00023136"/>
    </source>
</evidence>